<dbReference type="AlphaFoldDB" id="E0ULY4"/>
<dbReference type="RefSeq" id="WP_013334714.1">
    <property type="nucleotide sequence ID" value="NC_014533.1"/>
</dbReference>
<dbReference type="SMART" id="SM00271">
    <property type="entry name" value="DnaJ"/>
    <property type="match status" value="1"/>
</dbReference>
<dbReference type="Proteomes" id="UP000008206">
    <property type="component" value="Plasmid Cy782201"/>
</dbReference>
<dbReference type="KEGG" id="cyj:Cyan7822_6131"/>
<dbReference type="HOGENOM" id="CLU_1882290_0_0_3"/>
<dbReference type="EMBL" id="CP002199">
    <property type="protein sequence ID" value="ADN17964.1"/>
    <property type="molecule type" value="Genomic_DNA"/>
</dbReference>
<dbReference type="Pfam" id="PF00226">
    <property type="entry name" value="DnaJ"/>
    <property type="match status" value="1"/>
</dbReference>
<feature type="domain" description="J" evidence="2">
    <location>
        <begin position="81"/>
        <end position="135"/>
    </location>
</feature>
<dbReference type="Gene3D" id="1.10.287.110">
    <property type="entry name" value="DnaJ domain"/>
    <property type="match status" value="1"/>
</dbReference>
<feature type="region of interest" description="Disordered" evidence="1">
    <location>
        <begin position="51"/>
        <end position="73"/>
    </location>
</feature>
<gene>
    <name evidence="3" type="ordered locus">Cyan7822_6131</name>
</gene>
<geneLocation type="plasmid" evidence="3 4">
    <name>Cy782201</name>
</geneLocation>
<dbReference type="SUPFAM" id="SSF46565">
    <property type="entry name" value="Chaperone J-domain"/>
    <property type="match status" value="1"/>
</dbReference>
<keyword evidence="4" id="KW-1185">Reference proteome</keyword>
<evidence type="ECO:0000313" key="4">
    <source>
        <dbReference type="Proteomes" id="UP000008206"/>
    </source>
</evidence>
<keyword evidence="3" id="KW-0614">Plasmid</keyword>
<sequence length="135" mass="15908">MEEIYSLLTYRELQIRLKSARNYGHTKIRLNSTKAALLAEYKRCRKQYKTSYIPEQKQQKHTKQSATKPKPINLNTCTPRQYLQVFGLQSSNANRQTIKKAYFALAKQHHPDQGGNPDSFRKIYEIYQHLLTKYA</sequence>
<protein>
    <submittedName>
        <fullName evidence="3">Heat shock protein DnaJ domain protein</fullName>
    </submittedName>
</protein>
<evidence type="ECO:0000313" key="3">
    <source>
        <dbReference type="EMBL" id="ADN17964.1"/>
    </source>
</evidence>
<dbReference type="InterPro" id="IPR036869">
    <property type="entry name" value="J_dom_sf"/>
</dbReference>
<evidence type="ECO:0000256" key="1">
    <source>
        <dbReference type="SAM" id="MobiDB-lite"/>
    </source>
</evidence>
<dbReference type="PROSITE" id="PS50076">
    <property type="entry name" value="DNAJ_2"/>
    <property type="match status" value="1"/>
</dbReference>
<proteinExistence type="predicted"/>
<dbReference type="InterPro" id="IPR001623">
    <property type="entry name" value="DnaJ_domain"/>
</dbReference>
<dbReference type="OrthoDB" id="9779889at2"/>
<name>E0ULY4_GLOV7</name>
<dbReference type="CDD" id="cd06257">
    <property type="entry name" value="DnaJ"/>
    <property type="match status" value="1"/>
</dbReference>
<organism evidence="3 4">
    <name type="scientific">Gloeothece verrucosa (strain PCC 7822)</name>
    <name type="common">Cyanothece sp. (strain PCC 7822)</name>
    <dbReference type="NCBI Taxonomy" id="497965"/>
    <lineage>
        <taxon>Bacteria</taxon>
        <taxon>Bacillati</taxon>
        <taxon>Cyanobacteriota</taxon>
        <taxon>Cyanophyceae</taxon>
        <taxon>Oscillatoriophycideae</taxon>
        <taxon>Chroococcales</taxon>
        <taxon>Aphanothecaceae</taxon>
        <taxon>Gloeothece</taxon>
        <taxon>Gloeothece verrucosa</taxon>
    </lineage>
</organism>
<reference evidence="4" key="1">
    <citation type="journal article" date="2011" name="MBio">
        <title>Novel metabolic attributes of the genus Cyanothece, comprising a group of unicellular nitrogen-fixing Cyanobacteria.</title>
        <authorList>
            <person name="Bandyopadhyay A."/>
            <person name="Elvitigala T."/>
            <person name="Welsh E."/>
            <person name="Stockel J."/>
            <person name="Liberton M."/>
            <person name="Min H."/>
            <person name="Sherman L.A."/>
            <person name="Pakrasi H.B."/>
        </authorList>
    </citation>
    <scope>NUCLEOTIDE SEQUENCE [LARGE SCALE GENOMIC DNA]</scope>
    <source>
        <strain evidence="4">PCC 7822</strain>
        <plasmid evidence="4">Cy782201</plasmid>
    </source>
</reference>
<accession>E0ULY4</accession>
<keyword evidence="3" id="KW-0346">Stress response</keyword>
<evidence type="ECO:0000259" key="2">
    <source>
        <dbReference type="PROSITE" id="PS50076"/>
    </source>
</evidence>